<sequence>MRTFCLMAMTSVCLSALPAAADTRIMTDFTDSTQFVLNSEHSKLAADGKTLLIDSRGLSADAVWTWQLRTTPGLLKPGTNYVVRFRCRIIDPLPEERCLHFLSRPFSYEGPEHDTLRRNIFAAQPEQMQKMAFRTGTAIDDYAFQMHTLRRIQAEISDFSIEEGTGEDFTAVTADAVPYTGDMGVLPTGAKEFTVERPQPKAGAATVRATDFGFSEDAADNTAALNKAIKHCQEIGAAVLELAPGTYRMTADEEVVFDKMSDFTLDGKGAKLVFLKKRGSNFVLRFCERVVLRDFSFDWDWAVDPLASVVEVVGVGENAVDFKFVEYERFPRRDVRVAIVSSFDPTTRSVGIEGGFDRGFEFIVGRNAKPETAWLSDNVLRVAVSGSNPFQPGQLFRMQHYYYDRNGIAMSSNRHLTIEDVHIYSCTGHAFVVSGTQQYWQFLRVRIAAPADDPRRVITCTADHCHIAQSRGFFKMEDCEFSLGADDCLNVHDNSGFARKTGTHTVTTQNVRGIGAYSPGTIVELRQGDYSPSGFRSAVTGTKPVDASKGIHEISFVDPVPEQLFDGFVMFNWTYDSRNVIIRNCFFHDNRARGLLLLGRDITVENNTFRHNEMGAIKIETGYTFNVWSEGYGVSNVVIRNNRFDTVNPRDVGNDGKARDIYIGVYMKSDPSAERTLYPILSDLLFAGNTFVDTFGLIAFISSAGNVTFQDNVFVNNTPRRKPLPFRASFFVTHATDVRIVNNRYVASSLVPAPGVFSDPDTVKGLVFAGNRIVSEKD</sequence>
<evidence type="ECO:0000313" key="3">
    <source>
        <dbReference type="EMBL" id="MDQ0291429.1"/>
    </source>
</evidence>
<gene>
    <name evidence="3" type="ORF">J3R75_003536</name>
</gene>
<keyword evidence="4" id="KW-1185">Reference proteome</keyword>
<dbReference type="SUPFAM" id="SSF51126">
    <property type="entry name" value="Pectin lyase-like"/>
    <property type="match status" value="1"/>
</dbReference>
<dbReference type="Gene3D" id="2.160.20.10">
    <property type="entry name" value="Single-stranded right-handed beta-helix, Pectin lyase-like"/>
    <property type="match status" value="2"/>
</dbReference>
<evidence type="ECO:0000313" key="4">
    <source>
        <dbReference type="Proteomes" id="UP001238163"/>
    </source>
</evidence>
<reference evidence="3" key="1">
    <citation type="submission" date="2023-07" db="EMBL/GenBank/DDBJ databases">
        <title>Genomic Encyclopedia of Type Strains, Phase IV (KMG-IV): sequencing the most valuable type-strain genomes for metagenomic binning, comparative biology and taxonomic classification.</title>
        <authorList>
            <person name="Goeker M."/>
        </authorList>
    </citation>
    <scope>NUCLEOTIDE SEQUENCE</scope>
    <source>
        <strain evidence="3">DSM 24202</strain>
    </source>
</reference>
<comment type="caution">
    <text evidence="3">The sequence shown here is derived from an EMBL/GenBank/DDBJ whole genome shotgun (WGS) entry which is preliminary data.</text>
</comment>
<dbReference type="SMART" id="SM00710">
    <property type="entry name" value="PbH1"/>
    <property type="match status" value="5"/>
</dbReference>
<dbReference type="InterPro" id="IPR006626">
    <property type="entry name" value="PbH1"/>
</dbReference>
<name>A0AAE4APK3_9BACT</name>
<protein>
    <recommendedName>
        <fullName evidence="2">Right handed beta helix domain-containing protein</fullName>
    </recommendedName>
</protein>
<keyword evidence="1" id="KW-0732">Signal</keyword>
<dbReference type="InterPro" id="IPR012334">
    <property type="entry name" value="Pectin_lyas_fold"/>
</dbReference>
<evidence type="ECO:0000256" key="1">
    <source>
        <dbReference type="SAM" id="SignalP"/>
    </source>
</evidence>
<dbReference type="AlphaFoldDB" id="A0AAE4APK3"/>
<feature type="chain" id="PRO_5042230426" description="Right handed beta helix domain-containing protein" evidence="1">
    <location>
        <begin position="22"/>
        <end position="778"/>
    </location>
</feature>
<feature type="domain" description="Right handed beta helix" evidence="2">
    <location>
        <begin position="575"/>
        <end position="743"/>
    </location>
</feature>
<dbReference type="EMBL" id="JAUSVL010000001">
    <property type="protein sequence ID" value="MDQ0291429.1"/>
    <property type="molecule type" value="Genomic_DNA"/>
</dbReference>
<organism evidence="3 4">
    <name type="scientific">Oligosphaera ethanolica</name>
    <dbReference type="NCBI Taxonomy" id="760260"/>
    <lineage>
        <taxon>Bacteria</taxon>
        <taxon>Pseudomonadati</taxon>
        <taxon>Lentisphaerota</taxon>
        <taxon>Oligosphaeria</taxon>
        <taxon>Oligosphaerales</taxon>
        <taxon>Oligosphaeraceae</taxon>
        <taxon>Oligosphaera</taxon>
    </lineage>
</organism>
<dbReference type="Pfam" id="PF13229">
    <property type="entry name" value="Beta_helix"/>
    <property type="match status" value="1"/>
</dbReference>
<dbReference type="InterPro" id="IPR011050">
    <property type="entry name" value="Pectin_lyase_fold/virulence"/>
</dbReference>
<dbReference type="Proteomes" id="UP001238163">
    <property type="component" value="Unassembled WGS sequence"/>
</dbReference>
<dbReference type="RefSeq" id="WP_307264198.1">
    <property type="nucleotide sequence ID" value="NZ_JAUSVL010000001.1"/>
</dbReference>
<feature type="signal peptide" evidence="1">
    <location>
        <begin position="1"/>
        <end position="21"/>
    </location>
</feature>
<dbReference type="InterPro" id="IPR039448">
    <property type="entry name" value="Beta_helix"/>
</dbReference>
<evidence type="ECO:0000259" key="2">
    <source>
        <dbReference type="Pfam" id="PF13229"/>
    </source>
</evidence>
<proteinExistence type="predicted"/>
<accession>A0AAE4APK3</accession>